<dbReference type="Pfam" id="PF00578">
    <property type="entry name" value="AhpC-TSA"/>
    <property type="match status" value="1"/>
</dbReference>
<evidence type="ECO:0000259" key="6">
    <source>
        <dbReference type="Pfam" id="PF22938"/>
    </source>
</evidence>
<feature type="domain" description="Integrase p58-like C-terminal" evidence="6">
    <location>
        <begin position="13"/>
        <end position="50"/>
    </location>
</feature>
<dbReference type="PANTHER" id="PTHR10681:SF128">
    <property type="entry name" value="THIOREDOXIN-DEPENDENT PEROXIDE REDUCTASE, MITOCHONDRIAL"/>
    <property type="match status" value="1"/>
</dbReference>
<reference evidence="7 8" key="1">
    <citation type="submission" date="2022-01" db="EMBL/GenBank/DDBJ databases">
        <title>A chromosomal length assembly of Cordylochernes scorpioides.</title>
        <authorList>
            <person name="Zeh D."/>
            <person name="Zeh J."/>
        </authorList>
    </citation>
    <scope>NUCLEOTIDE SEQUENCE [LARGE SCALE GENOMIC DNA]</scope>
    <source>
        <strain evidence="7">IN4F17</strain>
        <tissue evidence="7">Whole Body</tissue>
    </source>
</reference>
<sequence length="282" mass="32718">MGISKKLIKRYFGPYRVIRRISEVTYEVESLDTTNRRRKPKEIVHVVRMKNYRDPDEQLDLPRMSLLSDSEDAVLLERGAFTFVCPTEIIAYSERAKELRQLNTEVVGVSVDSHFSHLAWVNTPRKEGGLGSMDIPLVSDLTKKISQDYGVLLEDSGIALRWIKVRVKKVKVKGVKVKEDKVKEVKVEEDKGKEDNVKESFLEITRKTKQIGELDVILEKMENLRKMRSPLRGLMTKKVAEIKKIKEDDPLNRKEILALHQQLKQLEQRVETLNRKIETLLL</sequence>
<keyword evidence="3" id="KW-0560">Oxidoreductase</keyword>
<accession>A0ABY6LID8</accession>
<dbReference type="InterPro" id="IPR000866">
    <property type="entry name" value="AhpC/TSA"/>
</dbReference>
<evidence type="ECO:0000256" key="2">
    <source>
        <dbReference type="ARBA" id="ARBA00013017"/>
    </source>
</evidence>
<dbReference type="EMBL" id="CP092880">
    <property type="protein sequence ID" value="UYV80041.1"/>
    <property type="molecule type" value="Genomic_DNA"/>
</dbReference>
<dbReference type="PANTHER" id="PTHR10681">
    <property type="entry name" value="THIOREDOXIN PEROXIDASE"/>
    <property type="match status" value="1"/>
</dbReference>
<dbReference type="EC" id="1.11.1.24" evidence="2"/>
<proteinExistence type="inferred from homology"/>
<dbReference type="Proteomes" id="UP001235939">
    <property type="component" value="Chromosome 18"/>
</dbReference>
<comment type="catalytic activity">
    <reaction evidence="4">
        <text>a hydroperoxide + [thioredoxin]-dithiol = an alcohol + [thioredoxin]-disulfide + H2O</text>
        <dbReference type="Rhea" id="RHEA:62620"/>
        <dbReference type="Rhea" id="RHEA-COMP:10698"/>
        <dbReference type="Rhea" id="RHEA-COMP:10700"/>
        <dbReference type="ChEBI" id="CHEBI:15377"/>
        <dbReference type="ChEBI" id="CHEBI:29950"/>
        <dbReference type="ChEBI" id="CHEBI:30879"/>
        <dbReference type="ChEBI" id="CHEBI:35924"/>
        <dbReference type="ChEBI" id="CHEBI:50058"/>
        <dbReference type="EC" id="1.11.1.24"/>
    </reaction>
</comment>
<keyword evidence="8" id="KW-1185">Reference proteome</keyword>
<organism evidence="7 8">
    <name type="scientific">Cordylochernes scorpioides</name>
    <dbReference type="NCBI Taxonomy" id="51811"/>
    <lineage>
        <taxon>Eukaryota</taxon>
        <taxon>Metazoa</taxon>
        <taxon>Ecdysozoa</taxon>
        <taxon>Arthropoda</taxon>
        <taxon>Chelicerata</taxon>
        <taxon>Arachnida</taxon>
        <taxon>Pseudoscorpiones</taxon>
        <taxon>Cheliferoidea</taxon>
        <taxon>Chernetidae</taxon>
        <taxon>Cordylochernes</taxon>
    </lineage>
</organism>
<dbReference type="InterPro" id="IPR050217">
    <property type="entry name" value="Peroxiredoxin"/>
</dbReference>
<evidence type="ECO:0000313" key="7">
    <source>
        <dbReference type="EMBL" id="UYV80041.1"/>
    </source>
</evidence>
<feature type="domain" description="Alkyl hydroperoxide reductase subunit C/ Thiol specific antioxidant" evidence="5">
    <location>
        <begin position="78"/>
        <end position="163"/>
    </location>
</feature>
<protein>
    <recommendedName>
        <fullName evidence="2">thioredoxin-dependent peroxiredoxin</fullName>
        <ecNumber evidence="2">1.11.1.24</ecNumber>
    </recommendedName>
</protein>
<dbReference type="InterPro" id="IPR054465">
    <property type="entry name" value="Integrase_p58-like_C"/>
</dbReference>
<evidence type="ECO:0000256" key="1">
    <source>
        <dbReference type="ARBA" id="ARBA00009796"/>
    </source>
</evidence>
<evidence type="ECO:0000313" key="8">
    <source>
        <dbReference type="Proteomes" id="UP001235939"/>
    </source>
</evidence>
<gene>
    <name evidence="7" type="ORF">LAZ67_18001484</name>
</gene>
<dbReference type="Gene3D" id="3.40.30.10">
    <property type="entry name" value="Glutaredoxin"/>
    <property type="match status" value="1"/>
</dbReference>
<evidence type="ECO:0000256" key="4">
    <source>
        <dbReference type="ARBA" id="ARBA00049091"/>
    </source>
</evidence>
<name>A0ABY6LID8_9ARAC</name>
<evidence type="ECO:0000256" key="3">
    <source>
        <dbReference type="ARBA" id="ARBA00023002"/>
    </source>
</evidence>
<dbReference type="Pfam" id="PF22938">
    <property type="entry name" value="Integrase_p58_C"/>
    <property type="match status" value="1"/>
</dbReference>
<evidence type="ECO:0000259" key="5">
    <source>
        <dbReference type="Pfam" id="PF00578"/>
    </source>
</evidence>
<dbReference type="InterPro" id="IPR036249">
    <property type="entry name" value="Thioredoxin-like_sf"/>
</dbReference>
<comment type="similarity">
    <text evidence="1">Belongs to the peroxiredoxin family. AhpC/Prx1 subfamily.</text>
</comment>
<dbReference type="SUPFAM" id="SSF52833">
    <property type="entry name" value="Thioredoxin-like"/>
    <property type="match status" value="1"/>
</dbReference>